<reference evidence="2 3" key="1">
    <citation type="submission" date="2018-05" db="EMBL/GenBank/DDBJ databases">
        <title>Abyssibacter profundi OUC007T gen. nov., sp. nov, a marine bacterium isolated from seawater of the Mariana Trench.</title>
        <authorList>
            <person name="Zhou S."/>
        </authorList>
    </citation>
    <scope>NUCLEOTIDE SEQUENCE [LARGE SCALE GENOMIC DNA]</scope>
    <source>
        <strain evidence="2 3">OUC007</strain>
    </source>
</reference>
<keyword evidence="3" id="KW-1185">Reference proteome</keyword>
<dbReference type="RefSeq" id="WP_109719588.1">
    <property type="nucleotide sequence ID" value="NZ_QEQK01000005.1"/>
</dbReference>
<evidence type="ECO:0000313" key="3">
    <source>
        <dbReference type="Proteomes" id="UP000251800"/>
    </source>
</evidence>
<proteinExistence type="predicted"/>
<comment type="caution">
    <text evidence="2">The sequence shown here is derived from an EMBL/GenBank/DDBJ whole genome shotgun (WGS) entry which is preliminary data.</text>
</comment>
<dbReference type="EMBL" id="QEQK01000005">
    <property type="protein sequence ID" value="PWN56394.1"/>
    <property type="molecule type" value="Genomic_DNA"/>
</dbReference>
<organism evidence="2 3">
    <name type="scientific">Abyssibacter profundi</name>
    <dbReference type="NCBI Taxonomy" id="2182787"/>
    <lineage>
        <taxon>Bacteria</taxon>
        <taxon>Pseudomonadati</taxon>
        <taxon>Pseudomonadota</taxon>
        <taxon>Gammaproteobacteria</taxon>
        <taxon>Chromatiales</taxon>
        <taxon>Oceanococcaceae</taxon>
        <taxon>Abyssibacter</taxon>
    </lineage>
</organism>
<evidence type="ECO:0000256" key="1">
    <source>
        <dbReference type="SAM" id="Coils"/>
    </source>
</evidence>
<accession>A0A363ULW5</accession>
<name>A0A363ULW5_9GAMM</name>
<sequence length="78" mass="8736">MRETLLIVGLSLLMLSACELVRDDVARAERNCQRAQQEQADAQENEGAPSARRCGLIRATCDMDRRGPACQALLERYQ</sequence>
<evidence type="ECO:0000313" key="2">
    <source>
        <dbReference type="EMBL" id="PWN56394.1"/>
    </source>
</evidence>
<gene>
    <name evidence="2" type="ORF">DEH80_06020</name>
</gene>
<dbReference type="Proteomes" id="UP000251800">
    <property type="component" value="Unassembled WGS sequence"/>
</dbReference>
<keyword evidence="1" id="KW-0175">Coiled coil</keyword>
<protein>
    <submittedName>
        <fullName evidence="2">Uncharacterized protein</fullName>
    </submittedName>
</protein>
<feature type="coiled-coil region" evidence="1">
    <location>
        <begin position="18"/>
        <end position="45"/>
    </location>
</feature>
<dbReference type="AlphaFoldDB" id="A0A363ULW5"/>
<dbReference type="PROSITE" id="PS51257">
    <property type="entry name" value="PROKAR_LIPOPROTEIN"/>
    <property type="match status" value="1"/>
</dbReference>